<keyword evidence="9" id="KW-1185">Reference proteome</keyword>
<gene>
    <name evidence="8" type="primary">fghA</name>
    <name evidence="8" type="ORF">LJ725_25410</name>
</gene>
<comment type="catalytic activity">
    <reaction evidence="5 7">
        <text>S-formylglutathione + H2O = formate + glutathione + H(+)</text>
        <dbReference type="Rhea" id="RHEA:14961"/>
        <dbReference type="ChEBI" id="CHEBI:15377"/>
        <dbReference type="ChEBI" id="CHEBI:15378"/>
        <dbReference type="ChEBI" id="CHEBI:15740"/>
        <dbReference type="ChEBI" id="CHEBI:57688"/>
        <dbReference type="ChEBI" id="CHEBI:57925"/>
        <dbReference type="EC" id="3.1.2.12"/>
    </reaction>
</comment>
<name>A0ABS8L2Z8_9HYPH</name>
<evidence type="ECO:0000256" key="4">
    <source>
        <dbReference type="ARBA" id="ARBA00022801"/>
    </source>
</evidence>
<evidence type="ECO:0000256" key="3">
    <source>
        <dbReference type="ARBA" id="ARBA00022487"/>
    </source>
</evidence>
<evidence type="ECO:0000313" key="9">
    <source>
        <dbReference type="Proteomes" id="UP001198862"/>
    </source>
</evidence>
<dbReference type="Pfam" id="PF00756">
    <property type="entry name" value="Esterase"/>
    <property type="match status" value="1"/>
</dbReference>
<dbReference type="InterPro" id="IPR000801">
    <property type="entry name" value="Esterase-like"/>
</dbReference>
<comment type="function">
    <text evidence="7">Serine hydrolase involved in the detoxification of formaldehyde.</text>
</comment>
<dbReference type="Gene3D" id="3.40.50.1820">
    <property type="entry name" value="alpha/beta hydrolase"/>
    <property type="match status" value="1"/>
</dbReference>
<evidence type="ECO:0000256" key="2">
    <source>
        <dbReference type="ARBA" id="ARBA00012479"/>
    </source>
</evidence>
<evidence type="ECO:0000256" key="1">
    <source>
        <dbReference type="ARBA" id="ARBA00005622"/>
    </source>
</evidence>
<keyword evidence="3 7" id="KW-0719">Serine esterase</keyword>
<dbReference type="NCBIfam" id="TIGR02821">
    <property type="entry name" value="fghA_ester_D"/>
    <property type="match status" value="1"/>
</dbReference>
<protein>
    <recommendedName>
        <fullName evidence="2 6">S-formylglutathione hydrolase</fullName>
        <ecNumber evidence="2 6">3.1.2.12</ecNumber>
    </recommendedName>
</protein>
<evidence type="ECO:0000256" key="7">
    <source>
        <dbReference type="RuleBase" id="RU363068"/>
    </source>
</evidence>
<dbReference type="Proteomes" id="UP001198862">
    <property type="component" value="Unassembled WGS sequence"/>
</dbReference>
<evidence type="ECO:0000256" key="5">
    <source>
        <dbReference type="ARBA" id="ARBA00047590"/>
    </source>
</evidence>
<dbReference type="GO" id="GO:0018738">
    <property type="term" value="F:S-formylglutathione hydrolase activity"/>
    <property type="evidence" value="ECO:0007669"/>
    <property type="project" value="UniProtKB-EC"/>
</dbReference>
<proteinExistence type="inferred from homology"/>
<dbReference type="InterPro" id="IPR014186">
    <property type="entry name" value="S-formylglutathione_hydrol"/>
</dbReference>
<dbReference type="InterPro" id="IPR029058">
    <property type="entry name" value="AB_hydrolase_fold"/>
</dbReference>
<dbReference type="PANTHER" id="PTHR10061:SF0">
    <property type="entry name" value="S-FORMYLGLUTATHIONE HYDROLASE"/>
    <property type="match status" value="1"/>
</dbReference>
<keyword evidence="4 7" id="KW-0378">Hydrolase</keyword>
<dbReference type="PANTHER" id="PTHR10061">
    <property type="entry name" value="S-FORMYLGLUTATHIONE HYDROLASE"/>
    <property type="match status" value="1"/>
</dbReference>
<comment type="caution">
    <text evidence="8">The sequence shown here is derived from an EMBL/GenBank/DDBJ whole genome shotgun (WGS) entry which is preliminary data.</text>
</comment>
<sequence length="280" mass="30810">MSVTVRSEQACFGGTIGVYSHASRETGTEMRFSVFVPPGAAARPRPALYFLAGLTCTEETFMIKAGALRHAADHGLVLVAPDTSPRGLGLPGEEDSWDFGTGAGFYLDAEAEPWRPHYRMYSYVTRELPALIEAGFPVQAGRRGVFGHSMGGHGALVIGLRNPETYRSVSAFAPICNPVAVPWGEKAFGHYLGPDRSRWTAWDASLLMRQRPFPDSILVDQGMKDQFLDGQLRPESLESAAAAVGQKLVLRRHEGYDHSYWFIQSFIADHLAWHAERLGT</sequence>
<dbReference type="RefSeq" id="WP_230553747.1">
    <property type="nucleotide sequence ID" value="NZ_JAJISD010000014.1"/>
</dbReference>
<evidence type="ECO:0000256" key="6">
    <source>
        <dbReference type="NCBIfam" id="TIGR02821"/>
    </source>
</evidence>
<dbReference type="EC" id="3.1.2.12" evidence="2 6"/>
<dbReference type="EMBL" id="JAJISD010000014">
    <property type="protein sequence ID" value="MCC8432327.1"/>
    <property type="molecule type" value="Genomic_DNA"/>
</dbReference>
<dbReference type="SUPFAM" id="SSF53474">
    <property type="entry name" value="alpha/beta-Hydrolases"/>
    <property type="match status" value="1"/>
</dbReference>
<evidence type="ECO:0000313" key="8">
    <source>
        <dbReference type="EMBL" id="MCC8432327.1"/>
    </source>
</evidence>
<comment type="similarity">
    <text evidence="1 7">Belongs to the esterase D family.</text>
</comment>
<reference evidence="8 9" key="1">
    <citation type="submission" date="2021-11" db="EMBL/GenBank/DDBJ databases">
        <authorList>
            <person name="Lee D.-H."/>
            <person name="Kim S.-B."/>
        </authorList>
    </citation>
    <scope>NUCLEOTIDE SEQUENCE [LARGE SCALE GENOMIC DNA]</scope>
    <source>
        <strain evidence="8 9">KCTC 52223</strain>
    </source>
</reference>
<accession>A0ABS8L2Z8</accession>
<organism evidence="8 9">
    <name type="scientific">Reyranella aquatilis</name>
    <dbReference type="NCBI Taxonomy" id="2035356"/>
    <lineage>
        <taxon>Bacteria</taxon>
        <taxon>Pseudomonadati</taxon>
        <taxon>Pseudomonadota</taxon>
        <taxon>Alphaproteobacteria</taxon>
        <taxon>Hyphomicrobiales</taxon>
        <taxon>Reyranellaceae</taxon>
        <taxon>Reyranella</taxon>
    </lineage>
</organism>